<dbReference type="PROSITE" id="PS50011">
    <property type="entry name" value="PROTEIN_KINASE_DOM"/>
    <property type="match status" value="1"/>
</dbReference>
<gene>
    <name evidence="8" type="ORF">GTW20_26530</name>
</gene>
<dbReference type="RefSeq" id="WP_042285635.1">
    <property type="nucleotide sequence ID" value="NZ_BAZE01000016.1"/>
</dbReference>
<protein>
    <submittedName>
        <fullName evidence="8">Protein kinase</fullName>
    </submittedName>
</protein>
<proteinExistence type="predicted"/>
<dbReference type="PROSITE" id="PS00107">
    <property type="entry name" value="PROTEIN_KINASE_ATP"/>
    <property type="match status" value="1"/>
</dbReference>
<evidence type="ECO:0000256" key="2">
    <source>
        <dbReference type="ARBA" id="ARBA00022741"/>
    </source>
</evidence>
<feature type="binding site" evidence="5">
    <location>
        <position position="56"/>
    </location>
    <ligand>
        <name>ATP</name>
        <dbReference type="ChEBI" id="CHEBI:30616"/>
    </ligand>
</feature>
<dbReference type="Gene3D" id="3.30.200.20">
    <property type="entry name" value="Phosphorylase Kinase, domain 1"/>
    <property type="match status" value="1"/>
</dbReference>
<dbReference type="Proteomes" id="UP000467124">
    <property type="component" value="Unassembled WGS sequence"/>
</dbReference>
<reference evidence="8 9" key="1">
    <citation type="journal article" date="2019" name="Nat. Commun.">
        <title>The antimicrobial potential of Streptomyces from insect microbiomes.</title>
        <authorList>
            <person name="Chevrette M.G."/>
            <person name="Carlson C.M."/>
            <person name="Ortega H.E."/>
            <person name="Thomas C."/>
            <person name="Ananiev G.E."/>
            <person name="Barns K.J."/>
            <person name="Book A.J."/>
            <person name="Cagnazzo J."/>
            <person name="Carlos C."/>
            <person name="Flanigan W."/>
            <person name="Grubbs K.J."/>
            <person name="Horn H.A."/>
            <person name="Hoffmann F.M."/>
            <person name="Klassen J.L."/>
            <person name="Knack J.J."/>
            <person name="Lewin G.R."/>
            <person name="McDonald B.R."/>
            <person name="Muller L."/>
            <person name="Melo W.G.P."/>
            <person name="Pinto-Tomas A.A."/>
            <person name="Schmitz A."/>
            <person name="Wendt-Pienkowski E."/>
            <person name="Wildman S."/>
            <person name="Zhao M."/>
            <person name="Zhang F."/>
            <person name="Bugni T.S."/>
            <person name="Andes D.R."/>
            <person name="Pupo M.T."/>
            <person name="Currie C.R."/>
        </authorList>
    </citation>
    <scope>NUCLEOTIDE SEQUENCE [LARGE SCALE GENOMIC DNA]</scope>
    <source>
        <strain evidence="8 9">SID5840</strain>
    </source>
</reference>
<evidence type="ECO:0000256" key="3">
    <source>
        <dbReference type="ARBA" id="ARBA00022777"/>
    </source>
</evidence>
<dbReference type="CDD" id="cd14014">
    <property type="entry name" value="STKc_PknB_like"/>
    <property type="match status" value="1"/>
</dbReference>
<keyword evidence="3 8" id="KW-0418">Kinase</keyword>
<evidence type="ECO:0000313" key="8">
    <source>
        <dbReference type="EMBL" id="MYR35720.1"/>
    </source>
</evidence>
<dbReference type="InterPro" id="IPR017441">
    <property type="entry name" value="Protein_kinase_ATP_BS"/>
</dbReference>
<dbReference type="InterPro" id="IPR011009">
    <property type="entry name" value="Kinase-like_dom_sf"/>
</dbReference>
<evidence type="ECO:0000259" key="7">
    <source>
        <dbReference type="PROSITE" id="PS50011"/>
    </source>
</evidence>
<evidence type="ECO:0000256" key="4">
    <source>
        <dbReference type="ARBA" id="ARBA00022840"/>
    </source>
</evidence>
<dbReference type="InterPro" id="IPR000719">
    <property type="entry name" value="Prot_kinase_dom"/>
</dbReference>
<accession>A0A7K2J0E0</accession>
<dbReference type="GO" id="GO:0005524">
    <property type="term" value="F:ATP binding"/>
    <property type="evidence" value="ECO:0007669"/>
    <property type="project" value="UniProtKB-UniRule"/>
</dbReference>
<dbReference type="PANTHER" id="PTHR43289:SF34">
    <property type="entry name" value="SERINE_THREONINE-PROTEIN KINASE YBDM-RELATED"/>
    <property type="match status" value="1"/>
</dbReference>
<dbReference type="GO" id="GO:0004674">
    <property type="term" value="F:protein serine/threonine kinase activity"/>
    <property type="evidence" value="ECO:0007669"/>
    <property type="project" value="TreeGrafter"/>
</dbReference>
<evidence type="ECO:0000313" key="9">
    <source>
        <dbReference type="Proteomes" id="UP000467124"/>
    </source>
</evidence>
<name>A0A7K2J0E0_9ACTN</name>
<dbReference type="AlphaFoldDB" id="A0A7K2J0E0"/>
<keyword evidence="2 5" id="KW-0547">Nucleotide-binding</keyword>
<feature type="region of interest" description="Disordered" evidence="6">
    <location>
        <begin position="1"/>
        <end position="21"/>
    </location>
</feature>
<evidence type="ECO:0000256" key="1">
    <source>
        <dbReference type="ARBA" id="ARBA00022679"/>
    </source>
</evidence>
<dbReference type="PROSITE" id="PS00108">
    <property type="entry name" value="PROTEIN_KINASE_ST"/>
    <property type="match status" value="1"/>
</dbReference>
<sequence>MSTSPMLAQPPVGLSPLKEDDPTDIGPYRLVGRIGAGGMGAVYGALDTYGRCVAVKTVHARFARRPEFREAFAHEVAMLARVDGVGTARLHAHDTEAEVPWLAFDHVPGRDLRAHVREFGPLEGEMLRVFALGMAEGLSALHTAGVAHRDVKPGNVILAPDGPKLVDFGIAVEIGTERSEDASASYGTPGWTAPERYTGAAADPAADVFAWGGLVTLAATRRAPFGTGDADELARRVSTGEYDVTGVPEELRALVEASLSVDPGSRPTSVELVEALLPESDDGGMGPVSTADTLRRMLRDYWRGVDAAGHDPARWAAWLGGASAVGLGAVGTLGGVVGAGGATAGGAAGSAAGATAAGSGGTVASGASSSGAAAGAFGGGSSSGGVLGGLAGSKAAMIGAGALAAAGVAAGGFVVYDLVSDSPADLVASAATMVEESAGFTATVERTPVDGGETVTEEYLYSADGESFLIRGAAMGPGTTAVASHQGELYVYASHEEDLGLWQDSPQELWTDGESISLDFGEEGDHGLWRNSSRPLGSDVEMSAEILSPALVTGPLRTLAGSGEVEAVEGRERVYEGSTVLELLEAGELVEREATGRVGLDEEGAPIWVEYMSDGWETRVDFEEIGGGVVLEDPQVWAAENDGFGWAVVRAPICGTVRLPGWAADRDAEKVWDVQASGWDVDCDYAMEVAALREDSSRDPERFEGLYGARGGMGGITQYDGRVACGLFWESVIDDDGFSIPSYAYGPCQESEVLSREDLSEFYTVSEVEFGPVTLIDFHQRA</sequence>
<organism evidence="8 9">
    <name type="scientific">Nocardiopsis alba</name>
    <dbReference type="NCBI Taxonomy" id="53437"/>
    <lineage>
        <taxon>Bacteria</taxon>
        <taxon>Bacillati</taxon>
        <taxon>Actinomycetota</taxon>
        <taxon>Actinomycetes</taxon>
        <taxon>Streptosporangiales</taxon>
        <taxon>Nocardiopsidaceae</taxon>
        <taxon>Nocardiopsis</taxon>
    </lineage>
</organism>
<dbReference type="GeneID" id="91394052"/>
<dbReference type="InterPro" id="IPR008271">
    <property type="entry name" value="Ser/Thr_kinase_AS"/>
</dbReference>
<keyword evidence="4 5" id="KW-0067">ATP-binding</keyword>
<keyword evidence="1" id="KW-0808">Transferase</keyword>
<comment type="caution">
    <text evidence="8">The sequence shown here is derived from an EMBL/GenBank/DDBJ whole genome shotgun (WGS) entry which is preliminary data.</text>
</comment>
<evidence type="ECO:0000256" key="5">
    <source>
        <dbReference type="PROSITE-ProRule" id="PRU10141"/>
    </source>
</evidence>
<feature type="domain" description="Protein kinase" evidence="7">
    <location>
        <begin position="28"/>
        <end position="277"/>
    </location>
</feature>
<evidence type="ECO:0000256" key="6">
    <source>
        <dbReference type="SAM" id="MobiDB-lite"/>
    </source>
</evidence>
<dbReference type="SMART" id="SM00220">
    <property type="entry name" value="S_TKc"/>
    <property type="match status" value="1"/>
</dbReference>
<dbReference type="SUPFAM" id="SSF56112">
    <property type="entry name" value="Protein kinase-like (PK-like)"/>
    <property type="match status" value="1"/>
</dbReference>
<dbReference type="Gene3D" id="1.10.510.10">
    <property type="entry name" value="Transferase(Phosphotransferase) domain 1"/>
    <property type="match status" value="1"/>
</dbReference>
<dbReference type="EMBL" id="WWHY01000001">
    <property type="protein sequence ID" value="MYR35720.1"/>
    <property type="molecule type" value="Genomic_DNA"/>
</dbReference>
<dbReference type="Pfam" id="PF00069">
    <property type="entry name" value="Pkinase"/>
    <property type="match status" value="1"/>
</dbReference>
<dbReference type="PANTHER" id="PTHR43289">
    <property type="entry name" value="MITOGEN-ACTIVATED PROTEIN KINASE KINASE KINASE 20-RELATED"/>
    <property type="match status" value="1"/>
</dbReference>